<protein>
    <recommendedName>
        <fullName evidence="3">Guanylate cyclase domain-containing protein</fullName>
    </recommendedName>
</protein>
<comment type="caution">
    <text evidence="1">The sequence shown here is derived from an EMBL/GenBank/DDBJ whole genome shotgun (WGS) entry which is preliminary data.</text>
</comment>
<name>A0ABP8CJM6_9ACTN</name>
<accession>A0ABP8CJM6</accession>
<reference evidence="2" key="1">
    <citation type="journal article" date="2019" name="Int. J. Syst. Evol. Microbiol.">
        <title>The Global Catalogue of Microorganisms (GCM) 10K type strain sequencing project: providing services to taxonomists for standard genome sequencing and annotation.</title>
        <authorList>
            <consortium name="The Broad Institute Genomics Platform"/>
            <consortium name="The Broad Institute Genome Sequencing Center for Infectious Disease"/>
            <person name="Wu L."/>
            <person name="Ma J."/>
        </authorList>
    </citation>
    <scope>NUCLEOTIDE SEQUENCE [LARGE SCALE GENOMIC DNA]</scope>
    <source>
        <strain evidence="2">JCM 17440</strain>
    </source>
</reference>
<proteinExistence type="predicted"/>
<evidence type="ECO:0008006" key="3">
    <source>
        <dbReference type="Google" id="ProtNLM"/>
    </source>
</evidence>
<sequence length="377" mass="41824">MTGRGAHAPHARVVEFPLTSVSHSHRRVHRAIICVDIESFCRPGLNDSQRADMRGGLYDALERSFARAGIPPDDRYHEDRGDGAFFLVQTEGPQSRLVEPLPFHLSAELERHNQSVGAETRIRLRVALHAGYVHHDPKGVVGTALNEAFRLLDAPDLRQALQDAPGDLAFIASAQFHQDVIRSRRVFDPSADRKVLIAVKESEVEAWLCAFADQVRAGREYSDALSRVRTVLGSVEATLRKAREVRDATVRKISSPVPEVPDAAGLLERLADLDEPRERHRWARLLAGASELERAAASALERADAALTLVQEPLDMREELRGGLASLQVMARNLGRAEDPRLDGLYQAAHDVLWTAPCDLDDAESAVMRYMRELQDG</sequence>
<gene>
    <name evidence="1" type="ORF">GCM10022254_62080</name>
</gene>
<dbReference type="Proteomes" id="UP001501710">
    <property type="component" value="Unassembled WGS sequence"/>
</dbReference>
<evidence type="ECO:0000313" key="1">
    <source>
        <dbReference type="EMBL" id="GAA4239835.1"/>
    </source>
</evidence>
<evidence type="ECO:0000313" key="2">
    <source>
        <dbReference type="Proteomes" id="UP001501710"/>
    </source>
</evidence>
<organism evidence="1 2">
    <name type="scientific">Actinomadura meridiana</name>
    <dbReference type="NCBI Taxonomy" id="559626"/>
    <lineage>
        <taxon>Bacteria</taxon>
        <taxon>Bacillati</taxon>
        <taxon>Actinomycetota</taxon>
        <taxon>Actinomycetes</taxon>
        <taxon>Streptosporangiales</taxon>
        <taxon>Thermomonosporaceae</taxon>
        <taxon>Actinomadura</taxon>
    </lineage>
</organism>
<dbReference type="EMBL" id="BAABAS010000021">
    <property type="protein sequence ID" value="GAA4239835.1"/>
    <property type="molecule type" value="Genomic_DNA"/>
</dbReference>
<keyword evidence="2" id="KW-1185">Reference proteome</keyword>